<protein>
    <recommendedName>
        <fullName evidence="4">Secreted protein</fullName>
    </recommendedName>
</protein>
<proteinExistence type="predicted"/>
<dbReference type="Proteomes" id="UP001230504">
    <property type="component" value="Unassembled WGS sequence"/>
</dbReference>
<accession>A0AAD8PJB3</accession>
<reference evidence="2" key="1">
    <citation type="submission" date="2021-06" db="EMBL/GenBank/DDBJ databases">
        <title>Comparative genomics, transcriptomics and evolutionary studies reveal genomic signatures of adaptation to plant cell wall in hemibiotrophic fungi.</title>
        <authorList>
            <consortium name="DOE Joint Genome Institute"/>
            <person name="Baroncelli R."/>
            <person name="Diaz J.F."/>
            <person name="Benocci T."/>
            <person name="Peng M."/>
            <person name="Battaglia E."/>
            <person name="Haridas S."/>
            <person name="Andreopoulos W."/>
            <person name="Labutti K."/>
            <person name="Pangilinan J."/>
            <person name="Floch G.L."/>
            <person name="Makela M.R."/>
            <person name="Henrissat B."/>
            <person name="Grigoriev I.V."/>
            <person name="Crouch J.A."/>
            <person name="De Vries R.P."/>
            <person name="Sukno S.A."/>
            <person name="Thon M.R."/>
        </authorList>
    </citation>
    <scope>NUCLEOTIDE SEQUENCE</scope>
    <source>
        <strain evidence="2">CBS 125086</strain>
    </source>
</reference>
<evidence type="ECO:0000313" key="3">
    <source>
        <dbReference type="Proteomes" id="UP001230504"/>
    </source>
</evidence>
<keyword evidence="1" id="KW-0732">Signal</keyword>
<dbReference type="EMBL" id="JAHLJV010000187">
    <property type="protein sequence ID" value="KAK1565822.1"/>
    <property type="molecule type" value="Genomic_DNA"/>
</dbReference>
<sequence>MIALPCLALPCLALPCRGLRLPMSLSASASVSLFLRLCLIAPLPDPGLLLGLSCWSFRTSADATSSVAAKVLCRTPAVDGSRPGVDPVGIFRQYCFFVPGIRMHLDMRRELHLGRTASEFTPVSRVQLCDSLQHHTCTNKVF</sequence>
<gene>
    <name evidence="2" type="ORF">LY79DRAFT_585185</name>
</gene>
<evidence type="ECO:0000313" key="2">
    <source>
        <dbReference type="EMBL" id="KAK1565822.1"/>
    </source>
</evidence>
<evidence type="ECO:0000256" key="1">
    <source>
        <dbReference type="SAM" id="SignalP"/>
    </source>
</evidence>
<feature type="chain" id="PRO_5042158978" description="Secreted protein" evidence="1">
    <location>
        <begin position="19"/>
        <end position="142"/>
    </location>
</feature>
<dbReference type="RefSeq" id="XP_060407095.1">
    <property type="nucleotide sequence ID" value="XM_060560480.1"/>
</dbReference>
<comment type="caution">
    <text evidence="2">The sequence shown here is derived from an EMBL/GenBank/DDBJ whole genome shotgun (WGS) entry which is preliminary data.</text>
</comment>
<evidence type="ECO:0008006" key="4">
    <source>
        <dbReference type="Google" id="ProtNLM"/>
    </source>
</evidence>
<name>A0AAD8PJB3_9PEZI</name>
<feature type="signal peptide" evidence="1">
    <location>
        <begin position="1"/>
        <end position="18"/>
    </location>
</feature>
<dbReference type="AlphaFoldDB" id="A0AAD8PJB3"/>
<dbReference type="GeneID" id="85444720"/>
<keyword evidence="3" id="KW-1185">Reference proteome</keyword>
<organism evidence="2 3">
    <name type="scientific">Colletotrichum navitas</name>
    <dbReference type="NCBI Taxonomy" id="681940"/>
    <lineage>
        <taxon>Eukaryota</taxon>
        <taxon>Fungi</taxon>
        <taxon>Dikarya</taxon>
        <taxon>Ascomycota</taxon>
        <taxon>Pezizomycotina</taxon>
        <taxon>Sordariomycetes</taxon>
        <taxon>Hypocreomycetidae</taxon>
        <taxon>Glomerellales</taxon>
        <taxon>Glomerellaceae</taxon>
        <taxon>Colletotrichum</taxon>
        <taxon>Colletotrichum graminicola species complex</taxon>
    </lineage>
</organism>